<dbReference type="PANTHER" id="PTHR47723">
    <property type="entry name" value="OS05G0353850 PROTEIN"/>
    <property type="match status" value="1"/>
</dbReference>
<evidence type="ECO:0000313" key="2">
    <source>
        <dbReference type="EMBL" id="KAK8947624.1"/>
    </source>
</evidence>
<dbReference type="InterPro" id="IPR036397">
    <property type="entry name" value="RNaseH_sf"/>
</dbReference>
<accession>A0ABR2LQT4</accession>
<dbReference type="InterPro" id="IPR044730">
    <property type="entry name" value="RNase_H-like_dom_plant"/>
</dbReference>
<organism evidence="2 3">
    <name type="scientific">Platanthera guangdongensis</name>
    <dbReference type="NCBI Taxonomy" id="2320717"/>
    <lineage>
        <taxon>Eukaryota</taxon>
        <taxon>Viridiplantae</taxon>
        <taxon>Streptophyta</taxon>
        <taxon>Embryophyta</taxon>
        <taxon>Tracheophyta</taxon>
        <taxon>Spermatophyta</taxon>
        <taxon>Magnoliopsida</taxon>
        <taxon>Liliopsida</taxon>
        <taxon>Asparagales</taxon>
        <taxon>Orchidaceae</taxon>
        <taxon>Orchidoideae</taxon>
        <taxon>Orchideae</taxon>
        <taxon>Orchidinae</taxon>
        <taxon>Platanthera</taxon>
    </lineage>
</organism>
<keyword evidence="3" id="KW-1185">Reference proteome</keyword>
<evidence type="ECO:0000313" key="3">
    <source>
        <dbReference type="Proteomes" id="UP001412067"/>
    </source>
</evidence>
<dbReference type="Proteomes" id="UP001412067">
    <property type="component" value="Unassembled WGS sequence"/>
</dbReference>
<proteinExistence type="predicted"/>
<dbReference type="CDD" id="cd06222">
    <property type="entry name" value="RNase_H_like"/>
    <property type="match status" value="1"/>
</dbReference>
<evidence type="ECO:0000259" key="1">
    <source>
        <dbReference type="Pfam" id="PF13456"/>
    </source>
</evidence>
<name>A0ABR2LQT4_9ASPA</name>
<dbReference type="Gene3D" id="3.30.420.10">
    <property type="entry name" value="Ribonuclease H-like superfamily/Ribonuclease H"/>
    <property type="match status" value="1"/>
</dbReference>
<dbReference type="PANTHER" id="PTHR47723:SF19">
    <property type="entry name" value="POLYNUCLEOTIDYL TRANSFERASE, RIBONUCLEASE H-LIKE SUPERFAMILY PROTEIN"/>
    <property type="match status" value="1"/>
</dbReference>
<reference evidence="2 3" key="1">
    <citation type="journal article" date="2022" name="Nat. Plants">
        <title>Genomes of leafy and leafless Platanthera orchids illuminate the evolution of mycoheterotrophy.</title>
        <authorList>
            <person name="Li M.H."/>
            <person name="Liu K.W."/>
            <person name="Li Z."/>
            <person name="Lu H.C."/>
            <person name="Ye Q.L."/>
            <person name="Zhang D."/>
            <person name="Wang J.Y."/>
            <person name="Li Y.F."/>
            <person name="Zhong Z.M."/>
            <person name="Liu X."/>
            <person name="Yu X."/>
            <person name="Liu D.K."/>
            <person name="Tu X.D."/>
            <person name="Liu B."/>
            <person name="Hao Y."/>
            <person name="Liao X.Y."/>
            <person name="Jiang Y.T."/>
            <person name="Sun W.H."/>
            <person name="Chen J."/>
            <person name="Chen Y.Q."/>
            <person name="Ai Y."/>
            <person name="Zhai J.W."/>
            <person name="Wu S.S."/>
            <person name="Zhou Z."/>
            <person name="Hsiao Y.Y."/>
            <person name="Wu W.L."/>
            <person name="Chen Y.Y."/>
            <person name="Lin Y.F."/>
            <person name="Hsu J.L."/>
            <person name="Li C.Y."/>
            <person name="Wang Z.W."/>
            <person name="Zhao X."/>
            <person name="Zhong W.Y."/>
            <person name="Ma X.K."/>
            <person name="Ma L."/>
            <person name="Huang J."/>
            <person name="Chen G.Z."/>
            <person name="Huang M.Z."/>
            <person name="Huang L."/>
            <person name="Peng D.H."/>
            <person name="Luo Y.B."/>
            <person name="Zou S.Q."/>
            <person name="Chen S.P."/>
            <person name="Lan S."/>
            <person name="Tsai W.C."/>
            <person name="Van de Peer Y."/>
            <person name="Liu Z.J."/>
        </authorList>
    </citation>
    <scope>NUCLEOTIDE SEQUENCE [LARGE SCALE GENOMIC DNA]</scope>
    <source>
        <strain evidence="2">Lor288</strain>
    </source>
</reference>
<feature type="domain" description="RNase H type-1" evidence="1">
    <location>
        <begin position="3"/>
        <end position="116"/>
    </location>
</feature>
<dbReference type="SUPFAM" id="SSF53098">
    <property type="entry name" value="Ribonuclease H-like"/>
    <property type="match status" value="1"/>
</dbReference>
<dbReference type="EMBL" id="JBBWWR010000016">
    <property type="protein sequence ID" value="KAK8947624.1"/>
    <property type="molecule type" value="Genomic_DNA"/>
</dbReference>
<protein>
    <recommendedName>
        <fullName evidence="1">RNase H type-1 domain-containing protein</fullName>
    </recommendedName>
</protein>
<gene>
    <name evidence="2" type="ORF">KSP40_PGU021781</name>
</gene>
<dbReference type="InterPro" id="IPR053151">
    <property type="entry name" value="RNase_H-like"/>
</dbReference>
<dbReference type="Pfam" id="PF13456">
    <property type="entry name" value="RVT_3"/>
    <property type="match status" value="1"/>
</dbReference>
<dbReference type="InterPro" id="IPR002156">
    <property type="entry name" value="RNaseH_domain"/>
</dbReference>
<sequence>MENNVAGLGCAIRDHGGRLIAVVGVRQRSRLVCMTELHAAQAALNLASQLDVDFIGAILEGDSFDVCSRLNKILVGGYIEDCETSVARLLPAFPKIVVSLINRKANSVADHLAKNACLLDFEWVRGMSLTTSLAQLLAHDATFL</sequence>
<dbReference type="InterPro" id="IPR012337">
    <property type="entry name" value="RNaseH-like_sf"/>
</dbReference>
<comment type="caution">
    <text evidence="2">The sequence shown here is derived from an EMBL/GenBank/DDBJ whole genome shotgun (WGS) entry which is preliminary data.</text>
</comment>